<proteinExistence type="predicted"/>
<keyword evidence="3" id="KW-1185">Reference proteome</keyword>
<sequence>MVESNFSEPSPDFVCFFITEILPGKPRNTEACCCCSNPFDDRLYQFPVKTDICGYKSGWNELMPISEEDMMIMECTGWNQQQLWAGMKEVQRALDKTYWTSIFCRSLWLVLFVVGWYFAIKDMTSN</sequence>
<gene>
    <name evidence="2" type="ORF">OKIOD_LOCUS8806</name>
</gene>
<name>A0ABN7SSX2_OIKDI</name>
<evidence type="ECO:0000313" key="2">
    <source>
        <dbReference type="EMBL" id="CAG5101873.1"/>
    </source>
</evidence>
<evidence type="ECO:0000256" key="1">
    <source>
        <dbReference type="SAM" id="Phobius"/>
    </source>
</evidence>
<keyword evidence="1" id="KW-0472">Membrane</keyword>
<keyword evidence="1" id="KW-1133">Transmembrane helix</keyword>
<organism evidence="2 3">
    <name type="scientific">Oikopleura dioica</name>
    <name type="common">Tunicate</name>
    <dbReference type="NCBI Taxonomy" id="34765"/>
    <lineage>
        <taxon>Eukaryota</taxon>
        <taxon>Metazoa</taxon>
        <taxon>Chordata</taxon>
        <taxon>Tunicata</taxon>
        <taxon>Appendicularia</taxon>
        <taxon>Copelata</taxon>
        <taxon>Oikopleuridae</taxon>
        <taxon>Oikopleura</taxon>
    </lineage>
</organism>
<keyword evidence="1" id="KW-0812">Transmembrane</keyword>
<accession>A0ABN7SSX2</accession>
<dbReference type="Proteomes" id="UP001158576">
    <property type="component" value="Chromosome 1"/>
</dbReference>
<protein>
    <submittedName>
        <fullName evidence="2">Oidioi.mRNA.OKI2018_I69.chr1.g41.t1.cds</fullName>
    </submittedName>
</protein>
<reference evidence="2 3" key="1">
    <citation type="submission" date="2021-04" db="EMBL/GenBank/DDBJ databases">
        <authorList>
            <person name="Bliznina A."/>
        </authorList>
    </citation>
    <scope>NUCLEOTIDE SEQUENCE [LARGE SCALE GENOMIC DNA]</scope>
</reference>
<evidence type="ECO:0000313" key="3">
    <source>
        <dbReference type="Proteomes" id="UP001158576"/>
    </source>
</evidence>
<dbReference type="EMBL" id="OU015566">
    <property type="protein sequence ID" value="CAG5101873.1"/>
    <property type="molecule type" value="Genomic_DNA"/>
</dbReference>
<feature type="transmembrane region" description="Helical" evidence="1">
    <location>
        <begin position="97"/>
        <end position="120"/>
    </location>
</feature>